<protein>
    <recommendedName>
        <fullName evidence="3">Xylose isomerase-like TIM barrel domain-containing protein</fullName>
    </recommendedName>
</protein>
<organism evidence="1 2">
    <name type="scientific">candidate division WWE3 bacterium GW2011_GWA1_41_8</name>
    <dbReference type="NCBI Taxonomy" id="1619103"/>
    <lineage>
        <taxon>Bacteria</taxon>
        <taxon>Katanobacteria</taxon>
    </lineage>
</organism>
<sequence>MNIKLGFAVSSLKPDEEELVTKLERVLEFESDAVELSLTKPEKFNHPFTEKSFKLLKRFKYRSIHAPARNSTGPIIYPSEEADSLLDVIDKIIGKIDPQTILFHPDTINDFGYINERYGSLVSFENMDNLKTFGRTIEDMAKVFERSPQAKWVFDVNHLYTNDKNMNSAKEFYETFKDRLTHYHVSGYGTWHECFSISHEDIILKGVFDMSKPMIHEGNAVEKGLMNDEYEYIRNVCCSKNNAGV</sequence>
<dbReference type="AlphaFoldDB" id="A0A0G0XD50"/>
<comment type="caution">
    <text evidence="1">The sequence shown here is derived from an EMBL/GenBank/DDBJ whole genome shotgun (WGS) entry which is preliminary data.</text>
</comment>
<accession>A0A0G0XD50</accession>
<dbReference type="InterPro" id="IPR036237">
    <property type="entry name" value="Xyl_isomerase-like_sf"/>
</dbReference>
<evidence type="ECO:0000313" key="1">
    <source>
        <dbReference type="EMBL" id="KKS22864.1"/>
    </source>
</evidence>
<proteinExistence type="predicted"/>
<dbReference type="EMBL" id="LCCA01000001">
    <property type="protein sequence ID" value="KKS22864.1"/>
    <property type="molecule type" value="Genomic_DNA"/>
</dbReference>
<dbReference type="Gene3D" id="3.20.20.150">
    <property type="entry name" value="Divalent-metal-dependent TIM barrel enzymes"/>
    <property type="match status" value="1"/>
</dbReference>
<reference evidence="1 2" key="1">
    <citation type="journal article" date="2015" name="Nature">
        <title>rRNA introns, odd ribosomes, and small enigmatic genomes across a large radiation of phyla.</title>
        <authorList>
            <person name="Brown C.T."/>
            <person name="Hug L.A."/>
            <person name="Thomas B.C."/>
            <person name="Sharon I."/>
            <person name="Castelle C.J."/>
            <person name="Singh A."/>
            <person name="Wilkins M.J."/>
            <person name="Williams K.H."/>
            <person name="Banfield J.F."/>
        </authorList>
    </citation>
    <scope>NUCLEOTIDE SEQUENCE [LARGE SCALE GENOMIC DNA]</scope>
</reference>
<name>A0A0G0XD50_UNCKA</name>
<evidence type="ECO:0000313" key="2">
    <source>
        <dbReference type="Proteomes" id="UP000034920"/>
    </source>
</evidence>
<dbReference type="STRING" id="1619103.UU80_C0001G0029"/>
<gene>
    <name evidence="1" type="ORF">UU80_C0001G0029</name>
</gene>
<evidence type="ECO:0008006" key="3">
    <source>
        <dbReference type="Google" id="ProtNLM"/>
    </source>
</evidence>
<dbReference type="Proteomes" id="UP000034920">
    <property type="component" value="Unassembled WGS sequence"/>
</dbReference>
<dbReference type="SUPFAM" id="SSF51658">
    <property type="entry name" value="Xylose isomerase-like"/>
    <property type="match status" value="1"/>
</dbReference>